<name>A0A9D3VRI1_9ROSI</name>
<protein>
    <submittedName>
        <fullName evidence="1">Uncharacterized protein</fullName>
    </submittedName>
</protein>
<dbReference type="AlphaFoldDB" id="A0A9D3VRI1"/>
<dbReference type="EMBL" id="JAIQCV010000005">
    <property type="protein sequence ID" value="KAH1095995.1"/>
    <property type="molecule type" value="Genomic_DNA"/>
</dbReference>
<evidence type="ECO:0000313" key="2">
    <source>
        <dbReference type="Proteomes" id="UP000828251"/>
    </source>
</evidence>
<evidence type="ECO:0000313" key="1">
    <source>
        <dbReference type="EMBL" id="KAH1095995.1"/>
    </source>
</evidence>
<comment type="caution">
    <text evidence="1">The sequence shown here is derived from an EMBL/GenBank/DDBJ whole genome shotgun (WGS) entry which is preliminary data.</text>
</comment>
<proteinExistence type="predicted"/>
<gene>
    <name evidence="1" type="ORF">J1N35_012916</name>
</gene>
<keyword evidence="2" id="KW-1185">Reference proteome</keyword>
<reference evidence="1 2" key="1">
    <citation type="journal article" date="2021" name="Plant Biotechnol. J.">
        <title>Multi-omics assisted identification of the key and species-specific regulatory components of drought-tolerant mechanisms in Gossypium stocksii.</title>
        <authorList>
            <person name="Yu D."/>
            <person name="Ke L."/>
            <person name="Zhang D."/>
            <person name="Wu Y."/>
            <person name="Sun Y."/>
            <person name="Mei J."/>
            <person name="Sun J."/>
            <person name="Sun Y."/>
        </authorList>
    </citation>
    <scope>NUCLEOTIDE SEQUENCE [LARGE SCALE GENOMIC DNA]</scope>
    <source>
        <strain evidence="2">cv. E1</strain>
        <tissue evidence="1">Leaf</tissue>
    </source>
</reference>
<sequence length="119" mass="12502">MSHPTSPSVHSGASLMASNLSDGVDSRFFATNKINSNGVPQENPEFLRFEQQDSALASWLLSSVTAFISAANSISGAFKNAAKDAAKSGAAKICGIYVEKTLLKIRTFSGAYPTNAAKD</sequence>
<dbReference type="Proteomes" id="UP000828251">
    <property type="component" value="Unassembled WGS sequence"/>
</dbReference>
<organism evidence="1 2">
    <name type="scientific">Gossypium stocksii</name>
    <dbReference type="NCBI Taxonomy" id="47602"/>
    <lineage>
        <taxon>Eukaryota</taxon>
        <taxon>Viridiplantae</taxon>
        <taxon>Streptophyta</taxon>
        <taxon>Embryophyta</taxon>
        <taxon>Tracheophyta</taxon>
        <taxon>Spermatophyta</taxon>
        <taxon>Magnoliopsida</taxon>
        <taxon>eudicotyledons</taxon>
        <taxon>Gunneridae</taxon>
        <taxon>Pentapetalae</taxon>
        <taxon>rosids</taxon>
        <taxon>malvids</taxon>
        <taxon>Malvales</taxon>
        <taxon>Malvaceae</taxon>
        <taxon>Malvoideae</taxon>
        <taxon>Gossypium</taxon>
    </lineage>
</organism>
<accession>A0A9D3VRI1</accession>